<feature type="region of interest" description="Disordered" evidence="1">
    <location>
        <begin position="408"/>
        <end position="437"/>
    </location>
</feature>
<reference evidence="2 3" key="1">
    <citation type="submission" date="2018-08" db="EMBL/GenBank/DDBJ databases">
        <title>Genome and evolution of the arbuscular mycorrhizal fungus Diversispora epigaea (formerly Glomus versiforme) and its bacterial endosymbionts.</title>
        <authorList>
            <person name="Sun X."/>
            <person name="Fei Z."/>
            <person name="Harrison M."/>
        </authorList>
    </citation>
    <scope>NUCLEOTIDE SEQUENCE [LARGE SCALE GENOMIC DNA]</scope>
    <source>
        <strain evidence="2 3">IT104</strain>
    </source>
</reference>
<comment type="caution">
    <text evidence="2">The sequence shown here is derived from an EMBL/GenBank/DDBJ whole genome shotgun (WGS) entry which is preliminary data.</text>
</comment>
<keyword evidence="3" id="KW-1185">Reference proteome</keyword>
<protein>
    <recommendedName>
        <fullName evidence="4">Reverse transcriptase domain-containing protein</fullName>
    </recommendedName>
</protein>
<accession>A0A397IWL2</accession>
<evidence type="ECO:0000313" key="3">
    <source>
        <dbReference type="Proteomes" id="UP000266861"/>
    </source>
</evidence>
<evidence type="ECO:0000313" key="2">
    <source>
        <dbReference type="EMBL" id="RHZ78768.1"/>
    </source>
</evidence>
<dbReference type="AlphaFoldDB" id="A0A397IWL2"/>
<sequence length="437" mass="51047">MKWIKENDRFQLEEKKLLGQNYSMENLLRTNTTMIEFAEAIRKESLHFKGIARTEKKKETLQRMTTAIKHRWEDLKENPKRMINSILDRPRQSIVMDRLIPNDQNHNPVVICDGEEIEATVRNHFYNWTRKRNFDTNILNSVNSAWYDKFMMKITTVELSGVIAKLPNKKTLEQSSLQYEWFKHLPEEGLEMFREIINTSLDLNNLPSTIFTANKVLASHNYVGLPGDDTQSPIHIINNIMEDARANERELWVMFQDMSKAFDSVNTDSLQAALKRIKIPEQFIKLMGNVSIEEIITNELQYSSCRKSIRKCGLTFLEQLVSHNGKILLHWHEISNNDRRGPKPGWFKVVKTNVIYNATIREITPVLQERLGARYNISPKKSAIFERPVAPRSNKRITEIKTLRKEKKIRSIRKGKENNDDDDETDKGDEAYEANKA</sequence>
<gene>
    <name evidence="2" type="ORF">Glove_156g37</name>
</gene>
<name>A0A397IWL2_9GLOM</name>
<dbReference type="Proteomes" id="UP000266861">
    <property type="component" value="Unassembled WGS sequence"/>
</dbReference>
<proteinExistence type="predicted"/>
<evidence type="ECO:0008006" key="4">
    <source>
        <dbReference type="Google" id="ProtNLM"/>
    </source>
</evidence>
<evidence type="ECO:0000256" key="1">
    <source>
        <dbReference type="SAM" id="MobiDB-lite"/>
    </source>
</evidence>
<feature type="compositionally biased region" description="Basic and acidic residues" evidence="1">
    <location>
        <begin position="428"/>
        <end position="437"/>
    </location>
</feature>
<dbReference type="EMBL" id="PQFF01000147">
    <property type="protein sequence ID" value="RHZ78768.1"/>
    <property type="molecule type" value="Genomic_DNA"/>
</dbReference>
<dbReference type="OrthoDB" id="2386314at2759"/>
<organism evidence="2 3">
    <name type="scientific">Diversispora epigaea</name>
    <dbReference type="NCBI Taxonomy" id="1348612"/>
    <lineage>
        <taxon>Eukaryota</taxon>
        <taxon>Fungi</taxon>
        <taxon>Fungi incertae sedis</taxon>
        <taxon>Mucoromycota</taxon>
        <taxon>Glomeromycotina</taxon>
        <taxon>Glomeromycetes</taxon>
        <taxon>Diversisporales</taxon>
        <taxon>Diversisporaceae</taxon>
        <taxon>Diversispora</taxon>
    </lineage>
</organism>